<organism evidence="3 4">
    <name type="scientific">Candidatus Pseudobacter hemicellulosilyticus</name>
    <dbReference type="NCBI Taxonomy" id="3121375"/>
    <lineage>
        <taxon>Bacteria</taxon>
        <taxon>Pseudomonadati</taxon>
        <taxon>Bacteroidota</taxon>
        <taxon>Chitinophagia</taxon>
        <taxon>Chitinophagales</taxon>
        <taxon>Chitinophagaceae</taxon>
        <taxon>Pseudobacter</taxon>
    </lineage>
</organism>
<accession>A0AAJ5WT57</accession>
<dbReference type="Proteomes" id="UP001220610">
    <property type="component" value="Chromosome"/>
</dbReference>
<dbReference type="AlphaFoldDB" id="A0AAJ5WT57"/>
<evidence type="ECO:0000259" key="2">
    <source>
        <dbReference type="Pfam" id="PF11412"/>
    </source>
</evidence>
<dbReference type="Gene3D" id="2.60.40.1250">
    <property type="entry name" value="Thiol:disulfide interchange protein DsbD, N-terminal domain"/>
    <property type="match status" value="1"/>
</dbReference>
<proteinExistence type="predicted"/>
<gene>
    <name evidence="3" type="ORF">P0Y53_24625</name>
</gene>
<protein>
    <submittedName>
        <fullName evidence="3">Protein-disulfide reductase DsbD family protein</fullName>
    </submittedName>
</protein>
<feature type="chain" id="PRO_5042584620" evidence="1">
    <location>
        <begin position="21"/>
        <end position="148"/>
    </location>
</feature>
<evidence type="ECO:0000256" key="1">
    <source>
        <dbReference type="SAM" id="SignalP"/>
    </source>
</evidence>
<dbReference type="InterPro" id="IPR028250">
    <property type="entry name" value="DsbDN"/>
</dbReference>
<reference evidence="3" key="1">
    <citation type="submission" date="2023-03" db="EMBL/GenBank/DDBJ databases">
        <title>Andean soil-derived lignocellulolytic bacterial consortium as a source of novel taxa and putative plastic-active enzymes.</title>
        <authorList>
            <person name="Diaz-Garcia L."/>
            <person name="Chuvochina M."/>
            <person name="Feuerriegel G."/>
            <person name="Bunk B."/>
            <person name="Sproer C."/>
            <person name="Streit W.R."/>
            <person name="Rodriguez L.M."/>
            <person name="Overmann J."/>
            <person name="Jimenez D.J."/>
        </authorList>
    </citation>
    <scope>NUCLEOTIDE SEQUENCE</scope>
    <source>
        <strain evidence="3">MAG 7</strain>
    </source>
</reference>
<sequence>MVKQFLLMATLLIGGLYAMAQDPVKWQFSAKKTGDNMYEVRLTATVDNGWHIYSQSTPDGGPAPTVISFAKNPLLTITGKPKEMGKLEQKHEEVFGVDVKYYNNKVDFVQLVKVKGAAKTNISGTVSFMACTDEQCLPPKDIPFSIKL</sequence>
<feature type="signal peptide" evidence="1">
    <location>
        <begin position="1"/>
        <end position="20"/>
    </location>
</feature>
<dbReference type="Pfam" id="PF11412">
    <property type="entry name" value="DsbD_N"/>
    <property type="match status" value="1"/>
</dbReference>
<evidence type="ECO:0000313" key="4">
    <source>
        <dbReference type="Proteomes" id="UP001220610"/>
    </source>
</evidence>
<dbReference type="InterPro" id="IPR036929">
    <property type="entry name" value="DsbDN_sf"/>
</dbReference>
<name>A0AAJ5WT57_9BACT</name>
<feature type="domain" description="Thiol:disulfide interchange protein DsbD N-terminal" evidence="2">
    <location>
        <begin position="23"/>
        <end position="140"/>
    </location>
</feature>
<dbReference type="EMBL" id="CP119311">
    <property type="protein sequence ID" value="WEK35684.1"/>
    <property type="molecule type" value="Genomic_DNA"/>
</dbReference>
<evidence type="ECO:0000313" key="3">
    <source>
        <dbReference type="EMBL" id="WEK35684.1"/>
    </source>
</evidence>
<keyword evidence="1" id="KW-0732">Signal</keyword>